<evidence type="ECO:0000259" key="1">
    <source>
        <dbReference type="Pfam" id="PF00733"/>
    </source>
</evidence>
<dbReference type="AlphaFoldDB" id="A0A4D6HDH8"/>
<dbReference type="STRING" id="1457250.GCA_000755225_01210"/>
<keyword evidence="4" id="KW-1185">Reference proteome</keyword>
<evidence type="ECO:0000313" key="3">
    <source>
        <dbReference type="EMBL" id="QCC51276.1"/>
    </source>
</evidence>
<feature type="domain" description="Glutamine amidotransferase type-2" evidence="2">
    <location>
        <begin position="53"/>
        <end position="162"/>
    </location>
</feature>
<evidence type="ECO:0000259" key="2">
    <source>
        <dbReference type="Pfam" id="PF13537"/>
    </source>
</evidence>
<protein>
    <submittedName>
        <fullName evidence="3">Asparagine synthase</fullName>
    </submittedName>
</protein>
<evidence type="ECO:0000313" key="4">
    <source>
        <dbReference type="Proteomes" id="UP000296706"/>
    </source>
</evidence>
<organism evidence="3 4">
    <name type="scientific">Halapricum salinum</name>
    <dbReference type="NCBI Taxonomy" id="1457250"/>
    <lineage>
        <taxon>Archaea</taxon>
        <taxon>Methanobacteriati</taxon>
        <taxon>Methanobacteriota</taxon>
        <taxon>Stenosarchaea group</taxon>
        <taxon>Halobacteria</taxon>
        <taxon>Halobacteriales</taxon>
        <taxon>Haloarculaceae</taxon>
        <taxon>Halapricum</taxon>
    </lineage>
</organism>
<accession>A0A4D6HDH8</accession>
<dbReference type="Proteomes" id="UP000296706">
    <property type="component" value="Chromosome"/>
</dbReference>
<name>A0A4D6HDH8_9EURY</name>
<dbReference type="GO" id="GO:0004066">
    <property type="term" value="F:asparagine synthase (glutamine-hydrolyzing) activity"/>
    <property type="evidence" value="ECO:0007669"/>
    <property type="project" value="InterPro"/>
</dbReference>
<dbReference type="Pfam" id="PF00733">
    <property type="entry name" value="Asn_synthase"/>
    <property type="match status" value="1"/>
</dbReference>
<dbReference type="PANTHER" id="PTHR43284:SF1">
    <property type="entry name" value="ASPARAGINE SYNTHETASE"/>
    <property type="match status" value="1"/>
</dbReference>
<dbReference type="Pfam" id="PF13537">
    <property type="entry name" value="GATase_7"/>
    <property type="match status" value="1"/>
</dbReference>
<dbReference type="Gene3D" id="3.60.20.10">
    <property type="entry name" value="Glutamine Phosphoribosylpyrophosphate, subunit 1, domain 1"/>
    <property type="match status" value="1"/>
</dbReference>
<dbReference type="InterPro" id="IPR029055">
    <property type="entry name" value="Ntn_hydrolases_N"/>
</dbReference>
<proteinExistence type="predicted"/>
<dbReference type="EMBL" id="CP031310">
    <property type="protein sequence ID" value="QCC51276.1"/>
    <property type="molecule type" value="Genomic_DNA"/>
</dbReference>
<dbReference type="InterPro" id="IPR051786">
    <property type="entry name" value="ASN_synthetase/amidase"/>
</dbReference>
<dbReference type="Gene3D" id="3.40.50.620">
    <property type="entry name" value="HUPs"/>
    <property type="match status" value="1"/>
</dbReference>
<dbReference type="GO" id="GO:0006529">
    <property type="term" value="P:asparagine biosynthetic process"/>
    <property type="evidence" value="ECO:0007669"/>
    <property type="project" value="InterPro"/>
</dbReference>
<dbReference type="PANTHER" id="PTHR43284">
    <property type="entry name" value="ASPARAGINE SYNTHETASE (GLUTAMINE-HYDROLYZING)"/>
    <property type="match status" value="1"/>
</dbReference>
<feature type="domain" description="Asparagine synthetase" evidence="1">
    <location>
        <begin position="238"/>
        <end position="308"/>
    </location>
</feature>
<dbReference type="SUPFAM" id="SSF52402">
    <property type="entry name" value="Adenine nucleotide alpha hydrolases-like"/>
    <property type="match status" value="1"/>
</dbReference>
<reference evidence="3 4" key="1">
    <citation type="journal article" date="2019" name="Nat. Commun.">
        <title>A new type of DNA phosphorothioation-based antiviral system in archaea.</title>
        <authorList>
            <person name="Xiong L."/>
            <person name="Liu S."/>
            <person name="Chen S."/>
            <person name="Xiao Y."/>
            <person name="Zhu B."/>
            <person name="Gao Y."/>
            <person name="Zhang Y."/>
            <person name="Chen B."/>
            <person name="Luo J."/>
            <person name="Deng Z."/>
            <person name="Chen X."/>
            <person name="Wang L."/>
            <person name="Chen S."/>
        </authorList>
    </citation>
    <scope>NUCLEOTIDE SEQUENCE [LARGE SCALE GENOMIC DNA]</scope>
    <source>
        <strain evidence="3 4">CBA1105</strain>
    </source>
</reference>
<gene>
    <name evidence="3" type="ORF">DV733_08460</name>
</gene>
<dbReference type="SUPFAM" id="SSF56235">
    <property type="entry name" value="N-terminal nucleophile aminohydrolases (Ntn hydrolases)"/>
    <property type="match status" value="1"/>
</dbReference>
<dbReference type="InterPro" id="IPR014729">
    <property type="entry name" value="Rossmann-like_a/b/a_fold"/>
</dbReference>
<sequence>MPAPVEPACMAGLCGVVGVADGIEDVAAGLEWTGEESTTLFRDERLAIAGSFAVSEAADQPVQVGEDTLLWIWGSVFGFDGDDGYQSRDVTAESVFEYCADLYERHGPSFVSGLNGDFVGVIYDRRAETVSIVTDRLALRDTYYVQPEDGPLVFSTAIQSLSRHPAVTPRFDDRLVAAYLGCDFRTFGCTTPLEGTFLFPPGSITSVDLPSGSMTARQYWTPTYRPRERSFSSFLDEFAELFETVIAERLQPGREYGLLLSGGADSRLVLAAADRQARANLTAYHCTGWMNREARAAEQAALTAGVDFEWIQRGPDYHERALERNPGLSNFVGTFEQAHAEGFVGEIRDDVDAMVTASFADSNFKAHSFPQRSLDLGPLGTVHLPRLEPMDRIEHFVEYWADDPPRYLDASVDPKAILRSNIRETDAGIDHHGLTYGSPEELFVCGTLTPRTNGSVLFLLQSLRQHLPAWSPFVDNRLVDLYLSTPTRHFVRHNVVARAVERLDPDLAAVTYANTGLPLSSPFWAHWIGEHCLGFADEHLSITDPPDPHLSNGPWPHNPRLIREQSFVREAIEANEDLIRELPFLDVEGVWECYRAHMDGERNDAELYGLVTLLAMPVTRRIVDGG</sequence>
<dbReference type="InterPro" id="IPR001962">
    <property type="entry name" value="Asn_synthase"/>
</dbReference>
<dbReference type="KEGG" id="hsn:DV733_08460"/>
<dbReference type="InterPro" id="IPR017932">
    <property type="entry name" value="GATase_2_dom"/>
</dbReference>